<keyword evidence="4" id="KW-1185">Reference proteome</keyword>
<evidence type="ECO:0000256" key="2">
    <source>
        <dbReference type="SAM" id="SignalP"/>
    </source>
</evidence>
<keyword evidence="3" id="KW-0808">Transferase</keyword>
<feature type="signal peptide" evidence="2">
    <location>
        <begin position="1"/>
        <end position="21"/>
    </location>
</feature>
<gene>
    <name evidence="3" type="ORF">MIND_00049700</name>
</gene>
<dbReference type="GO" id="GO:0008168">
    <property type="term" value="F:methyltransferase activity"/>
    <property type="evidence" value="ECO:0007669"/>
    <property type="project" value="UniProtKB-KW"/>
</dbReference>
<dbReference type="Proteomes" id="UP000636479">
    <property type="component" value="Unassembled WGS sequence"/>
</dbReference>
<name>A0A8H6TDC7_9AGAR</name>
<reference evidence="3" key="1">
    <citation type="submission" date="2020-05" db="EMBL/GenBank/DDBJ databases">
        <title>Mycena genomes resolve the evolution of fungal bioluminescence.</title>
        <authorList>
            <person name="Tsai I.J."/>
        </authorList>
    </citation>
    <scope>NUCLEOTIDE SEQUENCE</scope>
    <source>
        <strain evidence="3">171206Taipei</strain>
    </source>
</reference>
<organism evidence="3 4">
    <name type="scientific">Mycena indigotica</name>
    <dbReference type="NCBI Taxonomy" id="2126181"/>
    <lineage>
        <taxon>Eukaryota</taxon>
        <taxon>Fungi</taxon>
        <taxon>Dikarya</taxon>
        <taxon>Basidiomycota</taxon>
        <taxon>Agaricomycotina</taxon>
        <taxon>Agaricomycetes</taxon>
        <taxon>Agaricomycetidae</taxon>
        <taxon>Agaricales</taxon>
        <taxon>Marasmiineae</taxon>
        <taxon>Mycenaceae</taxon>
        <taxon>Mycena</taxon>
    </lineage>
</organism>
<proteinExistence type="predicted"/>
<protein>
    <submittedName>
        <fullName evidence="3">Protein-S-isoprenylcysteine O-methyltransferase</fullName>
    </submittedName>
</protein>
<evidence type="ECO:0000313" key="3">
    <source>
        <dbReference type="EMBL" id="KAF7315351.1"/>
    </source>
</evidence>
<dbReference type="GO" id="GO:0032259">
    <property type="term" value="P:methylation"/>
    <property type="evidence" value="ECO:0007669"/>
    <property type="project" value="UniProtKB-KW"/>
</dbReference>
<accession>A0A8H6TDC7</accession>
<evidence type="ECO:0000313" key="4">
    <source>
        <dbReference type="Proteomes" id="UP000636479"/>
    </source>
</evidence>
<keyword evidence="2" id="KW-0732">Signal</keyword>
<sequence length="122" mass="13651">MFKIPFLVSLCLSLQIAITPPNPPPQPNEHLLVSTPFESLLKQRLGPIIVKCLCWIVAFVESAVIIAQNLPDWRYSAHIVSAFSFNGRSNPTIRISPLFVFGIYLTLLGAALRAWCYRELGI</sequence>
<evidence type="ECO:0000256" key="1">
    <source>
        <dbReference type="SAM" id="Phobius"/>
    </source>
</evidence>
<keyword evidence="1" id="KW-0812">Transmembrane</keyword>
<dbReference type="RefSeq" id="XP_037225374.1">
    <property type="nucleotide sequence ID" value="XM_037357464.1"/>
</dbReference>
<feature type="chain" id="PRO_5034537472" evidence="2">
    <location>
        <begin position="22"/>
        <end position="122"/>
    </location>
</feature>
<keyword evidence="3" id="KW-0489">Methyltransferase</keyword>
<dbReference type="OrthoDB" id="422086at2759"/>
<comment type="caution">
    <text evidence="3">The sequence shown here is derived from an EMBL/GenBank/DDBJ whole genome shotgun (WGS) entry which is preliminary data.</text>
</comment>
<feature type="transmembrane region" description="Helical" evidence="1">
    <location>
        <begin position="98"/>
        <end position="115"/>
    </location>
</feature>
<keyword evidence="1" id="KW-1133">Transmembrane helix</keyword>
<dbReference type="AlphaFoldDB" id="A0A8H6TDC7"/>
<keyword evidence="1" id="KW-0472">Membrane</keyword>
<dbReference type="GeneID" id="59339980"/>
<dbReference type="EMBL" id="JACAZF010000001">
    <property type="protein sequence ID" value="KAF7315351.1"/>
    <property type="molecule type" value="Genomic_DNA"/>
</dbReference>